<dbReference type="InterPro" id="IPR020980">
    <property type="entry name" value="Membrane_HflK_N"/>
</dbReference>
<comment type="subunit">
    <text evidence="3">HflC and HflK may interact to form a multimeric complex.</text>
</comment>
<evidence type="ECO:0000313" key="7">
    <source>
        <dbReference type="Proteomes" id="UP000005234"/>
    </source>
</evidence>
<accession>H8L6N5</accession>
<dbReference type="Pfam" id="PF12221">
    <property type="entry name" value="HflK_N"/>
    <property type="match status" value="1"/>
</dbReference>
<dbReference type="KEGG" id="fau:Fraau_2491"/>
<organism evidence="6 7">
    <name type="scientific">Frateuria aurantia (strain ATCC 33424 / DSM 6220 / KCTC 2777 / LMG 1558 / NBRC 3245 / NCIMB 13370)</name>
    <name type="common">Acetobacter aurantius</name>
    <dbReference type="NCBI Taxonomy" id="767434"/>
    <lineage>
        <taxon>Bacteria</taxon>
        <taxon>Pseudomonadati</taxon>
        <taxon>Pseudomonadota</taxon>
        <taxon>Gammaproteobacteria</taxon>
        <taxon>Lysobacterales</taxon>
        <taxon>Rhodanobacteraceae</taxon>
        <taxon>Frateuria</taxon>
    </lineage>
</organism>
<dbReference type="GO" id="GO:0016020">
    <property type="term" value="C:membrane"/>
    <property type="evidence" value="ECO:0007669"/>
    <property type="project" value="UniProtKB-SubCell"/>
</dbReference>
<dbReference type="HOGENOM" id="CLU_039173_0_1_6"/>
<dbReference type="PANTHER" id="PTHR42911">
    <property type="entry name" value="MODULATOR OF FTSH PROTEASE HFLC"/>
    <property type="match status" value="1"/>
</dbReference>
<dbReference type="InterPro" id="IPR001107">
    <property type="entry name" value="Band_7"/>
</dbReference>
<dbReference type="eggNOG" id="COG0330">
    <property type="taxonomic scope" value="Bacteria"/>
</dbReference>
<dbReference type="SMART" id="SM00244">
    <property type="entry name" value="PHB"/>
    <property type="match status" value="1"/>
</dbReference>
<dbReference type="EMBL" id="CP003350">
    <property type="protein sequence ID" value="AFC86851.1"/>
    <property type="molecule type" value="Genomic_DNA"/>
</dbReference>
<sequence length="351" mass="37067">MAWNEPGKGSRDPWSKPPGRPPSGGGGGGLEQLLRTLKAKLGKLPSRSGSIIGLLLAVVVSWLLVSSQVRIDNGQTGIVQRFGYYARSLGPGLHLRLPRPLETVTKVNLAELRAESGTVHALTTDRGLVEVRFTMQYQVSDARRYLFAADSPVSVLRSAVDSQLRALVGRHSLDQVLGTPRGDLAPPLRAAVQKVVDRTPVGLQLMTIEIQSVEPPAAVHEAYAAISSARDESDVLQDQARTYASKVQASAQVDAQRLLEAARAEQSESIARAQSDVAGFAALLPAYRQNPALTRHSLWLAASGQVLAANAKVVDSSGQTVIHLSVGGRGAGPASAGSSAAPAPEVKDKQP</sequence>
<dbReference type="AlphaFoldDB" id="H8L6N5"/>
<evidence type="ECO:0000256" key="4">
    <source>
        <dbReference type="SAM" id="MobiDB-lite"/>
    </source>
</evidence>
<dbReference type="NCBIfam" id="TIGR01933">
    <property type="entry name" value="hflK"/>
    <property type="match status" value="1"/>
</dbReference>
<evidence type="ECO:0000256" key="2">
    <source>
        <dbReference type="ARBA" id="ARBA00006971"/>
    </source>
</evidence>
<keyword evidence="7" id="KW-1185">Reference proteome</keyword>
<dbReference type="InterPro" id="IPR010201">
    <property type="entry name" value="HflK"/>
</dbReference>
<reference evidence="6" key="1">
    <citation type="submission" date="2012-02" db="EMBL/GenBank/DDBJ databases">
        <title>The complete genome of Frateuria aurantia DSM 6220.</title>
        <authorList>
            <consortium name="US DOE Joint Genome Institute (JGI-PGF)"/>
            <person name="Lucas S."/>
            <person name="Copeland A."/>
            <person name="Lapidus A."/>
            <person name="Glavina del Rio T."/>
            <person name="Dalin E."/>
            <person name="Tice H."/>
            <person name="Bruce D."/>
            <person name="Goodwin L."/>
            <person name="Pitluck S."/>
            <person name="Peters L."/>
            <person name="Ovchinnikova G."/>
            <person name="Teshima H."/>
            <person name="Kyrpides N."/>
            <person name="Mavromatis K."/>
            <person name="Ivanova N."/>
            <person name="Brettin T."/>
            <person name="Detter J.C."/>
            <person name="Han C."/>
            <person name="Larimer F."/>
            <person name="Land M."/>
            <person name="Hauser L."/>
            <person name="Markowitz V."/>
            <person name="Cheng J.-F."/>
            <person name="Hugenholtz P."/>
            <person name="Woyke T."/>
            <person name="Wu D."/>
            <person name="Brambilla E."/>
            <person name="Klenk H.-P."/>
            <person name="Eisen J.A."/>
        </authorList>
    </citation>
    <scope>NUCLEOTIDE SEQUENCE</scope>
    <source>
        <strain evidence="6">DSM 6220</strain>
    </source>
</reference>
<evidence type="ECO:0000256" key="1">
    <source>
        <dbReference type="ARBA" id="ARBA00004167"/>
    </source>
</evidence>
<feature type="domain" description="Band 7" evidence="5">
    <location>
        <begin position="66"/>
        <end position="227"/>
    </location>
</feature>
<evidence type="ECO:0000313" key="6">
    <source>
        <dbReference type="EMBL" id="AFC86851.1"/>
    </source>
</evidence>
<dbReference type="Proteomes" id="UP000005234">
    <property type="component" value="Chromosome"/>
</dbReference>
<comment type="similarity">
    <text evidence="2 3">Belongs to the band 7/mec-2 family. HflK subfamily.</text>
</comment>
<gene>
    <name evidence="6" type="ordered locus">Fraau_2491</name>
</gene>
<evidence type="ECO:0000256" key="3">
    <source>
        <dbReference type="RuleBase" id="RU364113"/>
    </source>
</evidence>
<dbReference type="Pfam" id="PF01145">
    <property type="entry name" value="Band_7"/>
    <property type="match status" value="1"/>
</dbReference>
<dbReference type="InterPro" id="IPR036013">
    <property type="entry name" value="Band_7/SPFH_dom_sf"/>
</dbReference>
<dbReference type="RefSeq" id="WP_014403854.1">
    <property type="nucleotide sequence ID" value="NC_017033.1"/>
</dbReference>
<dbReference type="CDD" id="cd03404">
    <property type="entry name" value="SPFH_HflK"/>
    <property type="match status" value="1"/>
</dbReference>
<feature type="compositionally biased region" description="Low complexity" evidence="4">
    <location>
        <begin position="332"/>
        <end position="344"/>
    </location>
</feature>
<protein>
    <recommendedName>
        <fullName evidence="3">Protein HflK</fullName>
    </recommendedName>
</protein>
<dbReference type="PANTHER" id="PTHR42911:SF1">
    <property type="entry name" value="MODULATOR OF FTSH PROTEASE HFLC"/>
    <property type="match status" value="1"/>
</dbReference>
<name>H8L6N5_FRAAD</name>
<comment type="function">
    <text evidence="3">HflC and HflK could encode or regulate a protease.</text>
</comment>
<feature type="region of interest" description="Disordered" evidence="4">
    <location>
        <begin position="327"/>
        <end position="351"/>
    </location>
</feature>
<feature type="region of interest" description="Disordered" evidence="4">
    <location>
        <begin position="1"/>
        <end position="29"/>
    </location>
</feature>
<dbReference type="STRING" id="767434.Fraau_2491"/>
<comment type="subcellular location">
    <subcellularLocation>
        <location evidence="1">Membrane</location>
        <topology evidence="1">Single-pass membrane protein</topology>
    </subcellularLocation>
</comment>
<dbReference type="Gene3D" id="3.30.479.30">
    <property type="entry name" value="Band 7 domain"/>
    <property type="match status" value="1"/>
</dbReference>
<proteinExistence type="inferred from homology"/>
<evidence type="ECO:0000259" key="5">
    <source>
        <dbReference type="SMART" id="SM00244"/>
    </source>
</evidence>
<dbReference type="SUPFAM" id="SSF117892">
    <property type="entry name" value="Band 7/SPFH domain"/>
    <property type="match status" value="1"/>
</dbReference>